<evidence type="ECO:0000259" key="17">
    <source>
        <dbReference type="PROSITE" id="PS50857"/>
    </source>
</evidence>
<evidence type="ECO:0000256" key="14">
    <source>
        <dbReference type="RuleBase" id="RU000456"/>
    </source>
</evidence>
<dbReference type="InterPro" id="IPR036257">
    <property type="entry name" value="Cyt_c_oxidase_su2_TM_sf"/>
</dbReference>
<dbReference type="InterPro" id="IPR045187">
    <property type="entry name" value="CcO_II"/>
</dbReference>
<keyword evidence="4 14" id="KW-0679">Respiratory chain</keyword>
<gene>
    <name evidence="19" type="ORF">GCM10011487_03880</name>
</gene>
<dbReference type="SUPFAM" id="SSF81464">
    <property type="entry name" value="Cytochrome c oxidase subunit II-like, transmembrane region"/>
    <property type="match status" value="1"/>
</dbReference>
<dbReference type="Proteomes" id="UP000445000">
    <property type="component" value="Unassembled WGS sequence"/>
</dbReference>
<dbReference type="AlphaFoldDB" id="A0A829Y634"/>
<dbReference type="Pfam" id="PF02790">
    <property type="entry name" value="COX2_TM"/>
    <property type="match status" value="1"/>
</dbReference>
<evidence type="ECO:0000256" key="5">
    <source>
        <dbReference type="ARBA" id="ARBA00022692"/>
    </source>
</evidence>
<comment type="function">
    <text evidence="12 15">Subunits I and II form the functional core of the enzyme complex. Electrons originating in cytochrome c are transferred via heme a and Cu(A) to the binuclear center formed by heme a3 and Cu(B).</text>
</comment>
<dbReference type="InterPro" id="IPR011759">
    <property type="entry name" value="Cyt_c_oxidase_su2_TM_dom"/>
</dbReference>
<evidence type="ECO:0000256" key="12">
    <source>
        <dbReference type="ARBA" id="ARBA00024688"/>
    </source>
</evidence>
<feature type="domain" description="Cytochrome oxidase subunit II copper A binding" evidence="17">
    <location>
        <begin position="89"/>
        <end position="231"/>
    </location>
</feature>
<comment type="catalytic activity">
    <reaction evidence="13 15">
        <text>4 Fe(II)-[cytochrome c] + O2 + 8 H(+)(in) = 4 Fe(III)-[cytochrome c] + 2 H2O + 4 H(+)(out)</text>
        <dbReference type="Rhea" id="RHEA:11436"/>
        <dbReference type="Rhea" id="RHEA-COMP:10350"/>
        <dbReference type="Rhea" id="RHEA-COMP:14399"/>
        <dbReference type="ChEBI" id="CHEBI:15377"/>
        <dbReference type="ChEBI" id="CHEBI:15378"/>
        <dbReference type="ChEBI" id="CHEBI:15379"/>
        <dbReference type="ChEBI" id="CHEBI:29033"/>
        <dbReference type="ChEBI" id="CHEBI:29034"/>
        <dbReference type="EC" id="7.1.1.9"/>
    </reaction>
</comment>
<keyword evidence="6 15" id="KW-0479">Metal-binding</keyword>
<evidence type="ECO:0000256" key="4">
    <source>
        <dbReference type="ARBA" id="ARBA00022660"/>
    </source>
</evidence>
<keyword evidence="9 16" id="KW-1133">Transmembrane helix</keyword>
<dbReference type="GO" id="GO:0005886">
    <property type="term" value="C:plasma membrane"/>
    <property type="evidence" value="ECO:0007669"/>
    <property type="project" value="UniProtKB-SubCell"/>
</dbReference>
<dbReference type="EC" id="7.1.1.9" evidence="15"/>
<evidence type="ECO:0000256" key="6">
    <source>
        <dbReference type="ARBA" id="ARBA00022723"/>
    </source>
</evidence>
<dbReference type="GO" id="GO:0042773">
    <property type="term" value="P:ATP synthesis coupled electron transport"/>
    <property type="evidence" value="ECO:0007669"/>
    <property type="project" value="TreeGrafter"/>
</dbReference>
<keyword evidence="10 15" id="KW-0186">Copper</keyword>
<dbReference type="NCBIfam" id="TIGR02866">
    <property type="entry name" value="CoxB"/>
    <property type="match status" value="1"/>
</dbReference>
<keyword evidence="7" id="KW-1278">Translocase</keyword>
<feature type="transmembrane region" description="Helical" evidence="16">
    <location>
        <begin position="60"/>
        <end position="82"/>
    </location>
</feature>
<evidence type="ECO:0000256" key="15">
    <source>
        <dbReference type="RuleBase" id="RU004024"/>
    </source>
</evidence>
<evidence type="ECO:0000256" key="11">
    <source>
        <dbReference type="ARBA" id="ARBA00023136"/>
    </source>
</evidence>
<keyword evidence="3 14" id="KW-0813">Transport</keyword>
<organism evidence="19 20">
    <name type="scientific">Steroidobacter agaridevorans</name>
    <dbReference type="NCBI Taxonomy" id="2695856"/>
    <lineage>
        <taxon>Bacteria</taxon>
        <taxon>Pseudomonadati</taxon>
        <taxon>Pseudomonadota</taxon>
        <taxon>Gammaproteobacteria</taxon>
        <taxon>Steroidobacterales</taxon>
        <taxon>Steroidobacteraceae</taxon>
        <taxon>Steroidobacter</taxon>
    </lineage>
</organism>
<dbReference type="EMBL" id="BLJN01000001">
    <property type="protein sequence ID" value="GFE78388.1"/>
    <property type="molecule type" value="Genomic_DNA"/>
</dbReference>
<dbReference type="InterPro" id="IPR001505">
    <property type="entry name" value="Copper_CuA"/>
</dbReference>
<evidence type="ECO:0000313" key="19">
    <source>
        <dbReference type="EMBL" id="GFE78388.1"/>
    </source>
</evidence>
<comment type="subcellular location">
    <subcellularLocation>
        <location evidence="14">Cell membrane</location>
        <topology evidence="14">Multi-pass membrane protein</topology>
    </subcellularLocation>
    <subcellularLocation>
        <location evidence="1">Membrane</location>
        <topology evidence="1">Multi-pass membrane protein</topology>
    </subcellularLocation>
</comment>
<dbReference type="GO" id="GO:0005507">
    <property type="term" value="F:copper ion binding"/>
    <property type="evidence" value="ECO:0007669"/>
    <property type="project" value="InterPro"/>
</dbReference>
<evidence type="ECO:0000259" key="18">
    <source>
        <dbReference type="PROSITE" id="PS50999"/>
    </source>
</evidence>
<reference evidence="20" key="1">
    <citation type="submission" date="2020-01" db="EMBL/GenBank/DDBJ databases">
        <title>'Steroidobacter agaridevorans' sp. nov., agar-degrading bacteria isolated from rhizosphere soils.</title>
        <authorList>
            <person name="Ikenaga M."/>
            <person name="Kataoka M."/>
            <person name="Murouchi A."/>
            <person name="Katsuragi S."/>
            <person name="Sakai M."/>
        </authorList>
    </citation>
    <scope>NUCLEOTIDE SEQUENCE [LARGE SCALE GENOMIC DNA]</scope>
    <source>
        <strain evidence="20">YU21-B</strain>
    </source>
</reference>
<evidence type="ECO:0000256" key="3">
    <source>
        <dbReference type="ARBA" id="ARBA00022448"/>
    </source>
</evidence>
<keyword evidence="11 16" id="KW-0472">Membrane</keyword>
<proteinExistence type="inferred from homology"/>
<comment type="caution">
    <text evidence="19">The sequence shown here is derived from an EMBL/GenBank/DDBJ whole genome shotgun (WGS) entry which is preliminary data.</text>
</comment>
<name>A0A829Y634_9GAMM</name>
<dbReference type="PROSITE" id="PS00078">
    <property type="entry name" value="COX2"/>
    <property type="match status" value="1"/>
</dbReference>
<sequence length="256" mass="28038">MPVGVTELSRDIHGLHMMIFWICVLIAIAVFGMMIYSIVKFRHSQGAVPATFDHSTKAEIVWTIIPVAILVGMAIPAAATLVKIEDTRDSTLTIKVTGYQWKWEYEYLDQKVKFFSTLARDSDAARQTGSGIDPSSVPNYLLEVDKPLVVPVGAKVRVLLTSNDVIHAWWVPAFGMKKDAIPGFVNELWFRADEPGIYRGQCAELCGRDHGFMPVVVHVKPQAEYDSWLAEQQGGAAPAAAAQVENAAPVTAAAAE</sequence>
<evidence type="ECO:0000256" key="1">
    <source>
        <dbReference type="ARBA" id="ARBA00004141"/>
    </source>
</evidence>
<accession>A0A829Y634</accession>
<dbReference type="PANTHER" id="PTHR22888">
    <property type="entry name" value="CYTOCHROME C OXIDASE, SUBUNIT II"/>
    <property type="match status" value="1"/>
</dbReference>
<comment type="cofactor">
    <cofactor evidence="15">
        <name>Cu cation</name>
        <dbReference type="ChEBI" id="CHEBI:23378"/>
    </cofactor>
    <text evidence="15">Binds a copper A center.</text>
</comment>
<dbReference type="InterPro" id="IPR002429">
    <property type="entry name" value="CcO_II-like_C"/>
</dbReference>
<dbReference type="Pfam" id="PF00116">
    <property type="entry name" value="COX2"/>
    <property type="match status" value="1"/>
</dbReference>
<evidence type="ECO:0000256" key="8">
    <source>
        <dbReference type="ARBA" id="ARBA00022982"/>
    </source>
</evidence>
<evidence type="ECO:0000256" key="9">
    <source>
        <dbReference type="ARBA" id="ARBA00022989"/>
    </source>
</evidence>
<dbReference type="PRINTS" id="PR01166">
    <property type="entry name" value="CYCOXIDASEII"/>
</dbReference>
<feature type="transmembrane region" description="Helical" evidence="16">
    <location>
        <begin position="18"/>
        <end position="39"/>
    </location>
</feature>
<dbReference type="InterPro" id="IPR014222">
    <property type="entry name" value="Cyt_c_oxidase_su2"/>
</dbReference>
<dbReference type="PROSITE" id="PS50999">
    <property type="entry name" value="COX2_TM"/>
    <property type="match status" value="1"/>
</dbReference>
<dbReference type="GO" id="GO:0004129">
    <property type="term" value="F:cytochrome-c oxidase activity"/>
    <property type="evidence" value="ECO:0007669"/>
    <property type="project" value="UniProtKB-EC"/>
</dbReference>
<comment type="similarity">
    <text evidence="2 14">Belongs to the cytochrome c oxidase subunit 2 family.</text>
</comment>
<dbReference type="InterPro" id="IPR008972">
    <property type="entry name" value="Cupredoxin"/>
</dbReference>
<evidence type="ECO:0000256" key="13">
    <source>
        <dbReference type="ARBA" id="ARBA00047816"/>
    </source>
</evidence>
<evidence type="ECO:0000256" key="7">
    <source>
        <dbReference type="ARBA" id="ARBA00022967"/>
    </source>
</evidence>
<dbReference type="SUPFAM" id="SSF49503">
    <property type="entry name" value="Cupredoxins"/>
    <property type="match status" value="1"/>
</dbReference>
<keyword evidence="5 14" id="KW-0812">Transmembrane</keyword>
<protein>
    <recommendedName>
        <fullName evidence="15">Cytochrome c oxidase subunit 2</fullName>
        <ecNumber evidence="15">7.1.1.9</ecNumber>
    </recommendedName>
</protein>
<evidence type="ECO:0000256" key="16">
    <source>
        <dbReference type="SAM" id="Phobius"/>
    </source>
</evidence>
<dbReference type="Gene3D" id="1.10.287.90">
    <property type="match status" value="1"/>
</dbReference>
<dbReference type="Gene3D" id="2.60.40.420">
    <property type="entry name" value="Cupredoxins - blue copper proteins"/>
    <property type="match status" value="1"/>
</dbReference>
<keyword evidence="8 14" id="KW-0249">Electron transport</keyword>
<dbReference type="PANTHER" id="PTHR22888:SF9">
    <property type="entry name" value="CYTOCHROME C OXIDASE SUBUNIT 2"/>
    <property type="match status" value="1"/>
</dbReference>
<feature type="domain" description="Cytochrome oxidase subunit II transmembrane region profile" evidence="18">
    <location>
        <begin position="1"/>
        <end position="88"/>
    </location>
</feature>
<evidence type="ECO:0000313" key="20">
    <source>
        <dbReference type="Proteomes" id="UP000445000"/>
    </source>
</evidence>
<evidence type="ECO:0000256" key="2">
    <source>
        <dbReference type="ARBA" id="ARBA00007866"/>
    </source>
</evidence>
<evidence type="ECO:0000256" key="10">
    <source>
        <dbReference type="ARBA" id="ARBA00023008"/>
    </source>
</evidence>
<keyword evidence="20" id="KW-1185">Reference proteome</keyword>
<dbReference type="GO" id="GO:0016491">
    <property type="term" value="F:oxidoreductase activity"/>
    <property type="evidence" value="ECO:0007669"/>
    <property type="project" value="InterPro"/>
</dbReference>
<dbReference type="PROSITE" id="PS50857">
    <property type="entry name" value="COX2_CUA"/>
    <property type="match status" value="1"/>
</dbReference>